<evidence type="ECO:0000313" key="1">
    <source>
        <dbReference type="EMBL" id="QEL20061.1"/>
    </source>
</evidence>
<dbReference type="RefSeq" id="WP_149114390.1">
    <property type="nucleotide sequence ID" value="NZ_CP042425.1"/>
</dbReference>
<organism evidence="1 2">
    <name type="scientific">Limnoglobus roseus</name>
    <dbReference type="NCBI Taxonomy" id="2598579"/>
    <lineage>
        <taxon>Bacteria</taxon>
        <taxon>Pseudomonadati</taxon>
        <taxon>Planctomycetota</taxon>
        <taxon>Planctomycetia</taxon>
        <taxon>Gemmatales</taxon>
        <taxon>Gemmataceae</taxon>
        <taxon>Limnoglobus</taxon>
    </lineage>
</organism>
<dbReference type="Proteomes" id="UP000324974">
    <property type="component" value="Chromosome"/>
</dbReference>
<protein>
    <submittedName>
        <fullName evidence="1">Uncharacterized protein</fullName>
    </submittedName>
</protein>
<dbReference type="OrthoDB" id="9928846at2"/>
<dbReference type="EMBL" id="CP042425">
    <property type="protein sequence ID" value="QEL20061.1"/>
    <property type="molecule type" value="Genomic_DNA"/>
</dbReference>
<proteinExistence type="predicted"/>
<sequence length="116" mass="12938">MTNQAKANWHETLAQVEQSIGDCLAALERYETAFTKVLHDTQAEPIVLPPVPPPSPVWDEKLAAATKQADEVEQLLAEQEAVWGRWRSTFGNWQQMMHELPTALMAKPPFPGATTT</sequence>
<name>A0A5C1ALF4_9BACT</name>
<dbReference type="AlphaFoldDB" id="A0A5C1ALF4"/>
<gene>
    <name evidence="1" type="ORF">PX52LOC_07147</name>
</gene>
<dbReference type="KEGG" id="lrs:PX52LOC_07147"/>
<evidence type="ECO:0000313" key="2">
    <source>
        <dbReference type="Proteomes" id="UP000324974"/>
    </source>
</evidence>
<reference evidence="2" key="1">
    <citation type="submission" date="2019-08" db="EMBL/GenBank/DDBJ databases">
        <title>Limnoglobus roseus gen. nov., sp. nov., a novel freshwater planctomycete with a giant genome from the family Gemmataceae.</title>
        <authorList>
            <person name="Kulichevskaya I.S."/>
            <person name="Naumoff D.G."/>
            <person name="Miroshnikov K."/>
            <person name="Ivanova A."/>
            <person name="Philippov D.A."/>
            <person name="Hakobyan A."/>
            <person name="Rijpstra I.C."/>
            <person name="Sinninghe Damste J.S."/>
            <person name="Liesack W."/>
            <person name="Dedysh S.N."/>
        </authorList>
    </citation>
    <scope>NUCLEOTIDE SEQUENCE [LARGE SCALE GENOMIC DNA]</scope>
    <source>
        <strain evidence="2">PX52</strain>
    </source>
</reference>
<accession>A0A5C1ALF4</accession>
<keyword evidence="2" id="KW-1185">Reference proteome</keyword>